<keyword evidence="1" id="KW-0472">Membrane</keyword>
<dbReference type="Proteomes" id="UP000223247">
    <property type="component" value="Segment"/>
</dbReference>
<evidence type="ECO:0000313" key="2">
    <source>
        <dbReference type="EMBL" id="ASR87129.1"/>
    </source>
</evidence>
<evidence type="ECO:0000256" key="1">
    <source>
        <dbReference type="SAM" id="Phobius"/>
    </source>
</evidence>
<proteinExistence type="predicted"/>
<keyword evidence="1" id="KW-0812">Transmembrane</keyword>
<dbReference type="KEGG" id="vg:63209201"/>
<organism evidence="2 3">
    <name type="scientific">Mycobacterium phage Krypton555</name>
    <dbReference type="NCBI Taxonomy" id="2015885"/>
    <lineage>
        <taxon>Viruses</taxon>
        <taxon>Duplodnaviria</taxon>
        <taxon>Heunggongvirae</taxon>
        <taxon>Uroviricota</taxon>
        <taxon>Caudoviricetes</taxon>
        <taxon>Vilmaviridae</taxon>
        <taxon>Lclasvirinae</taxon>
        <taxon>Lumosvirus</taxon>
        <taxon>Lumosvirus krypton555</taxon>
    </lineage>
</organism>
<feature type="transmembrane region" description="Helical" evidence="1">
    <location>
        <begin position="6"/>
        <end position="29"/>
    </location>
</feature>
<dbReference type="EMBL" id="MF140414">
    <property type="protein sequence ID" value="ASR87129.1"/>
    <property type="molecule type" value="Genomic_DNA"/>
</dbReference>
<accession>A0A222ZRW1</accession>
<keyword evidence="1" id="KW-1133">Transmembrane helix</keyword>
<gene>
    <name evidence="2" type="primary">93</name>
    <name evidence="2" type="ORF">KRYPTON555_93</name>
</gene>
<protein>
    <submittedName>
        <fullName evidence="2">Uncharacterized protein</fullName>
    </submittedName>
</protein>
<reference evidence="2 3" key="1">
    <citation type="submission" date="2017-05" db="EMBL/GenBank/DDBJ databases">
        <authorList>
            <person name="Stoner T.H."/>
            <person name="Garlena R.A."/>
            <person name="Russell D.A."/>
            <person name="Pope W.H."/>
            <person name="Jacobs-Sera D."/>
            <person name="Hatfull G.F."/>
        </authorList>
    </citation>
    <scope>NUCLEOTIDE SEQUENCE [LARGE SCALE GENOMIC DNA]</scope>
</reference>
<sequence>MEIAGFVALALVGAFLGLVLFGLFSYAVVMTIVRVIEWIAGY</sequence>
<name>A0A222ZRW1_9CAUD</name>
<dbReference type="GeneID" id="63209201"/>
<keyword evidence="3" id="KW-1185">Reference proteome</keyword>
<evidence type="ECO:0000313" key="3">
    <source>
        <dbReference type="Proteomes" id="UP000223247"/>
    </source>
</evidence>
<dbReference type="RefSeq" id="YP_010012678.1">
    <property type="nucleotide sequence ID" value="NC_053505.1"/>
</dbReference>